<comment type="caution">
    <text evidence="11">The sequence shown here is derived from an EMBL/GenBank/DDBJ whole genome shotgun (WGS) entry which is preliminary data.</text>
</comment>
<dbReference type="InterPro" id="IPR022749">
    <property type="entry name" value="D12N6_MeTrfase_N"/>
</dbReference>
<dbReference type="Gene3D" id="1.20.1260.30">
    <property type="match status" value="1"/>
</dbReference>
<proteinExistence type="inferred from homology"/>
<feature type="domain" description="DNA methylase adenine-specific" evidence="9">
    <location>
        <begin position="147"/>
        <end position="439"/>
    </location>
</feature>
<evidence type="ECO:0000259" key="10">
    <source>
        <dbReference type="Pfam" id="PF12161"/>
    </source>
</evidence>
<keyword evidence="6" id="KW-0680">Restriction system</keyword>
<dbReference type="Gene3D" id="3.90.220.20">
    <property type="entry name" value="DNA methylase specificity domains"/>
    <property type="match status" value="2"/>
</dbReference>
<dbReference type="AlphaFoldDB" id="A0A1G1YQJ0"/>
<dbReference type="PANTHER" id="PTHR42933:SF4">
    <property type="entry name" value="TYPE I RESTRICTION ENZYME ECOKI METHYLASE SUBUNIT"/>
    <property type="match status" value="1"/>
</dbReference>
<dbReference type="InterPro" id="IPR051537">
    <property type="entry name" value="DNA_Adenine_Mtase"/>
</dbReference>
<dbReference type="SUPFAM" id="SSF116734">
    <property type="entry name" value="DNA methylase specificity domain"/>
    <property type="match status" value="1"/>
</dbReference>
<evidence type="ECO:0000313" key="11">
    <source>
        <dbReference type="EMBL" id="OGY54559.1"/>
    </source>
</evidence>
<dbReference type="SUPFAM" id="SSF53335">
    <property type="entry name" value="S-adenosyl-L-methionine-dependent methyltransferases"/>
    <property type="match status" value="1"/>
</dbReference>
<dbReference type="GO" id="GO:0008170">
    <property type="term" value="F:N-methyltransferase activity"/>
    <property type="evidence" value="ECO:0007669"/>
    <property type="project" value="InterPro"/>
</dbReference>
<sequence>MTNNSIANKLWSACNKMRQDPGTTGALQYVEQFSWLLFLKVYEEIENEHEAKAAFEEKKYERNISSDFRWSVWTGKDKYLTGPDLLTFVQSKLFPHLRGLSGNRAKEIIGEIFNNTQNRMEDGYILREVVDVMAGVDFFSDEDSFAISSIYEGLFSRMKSSEIKPLSEFHTPRVIARFMTEMVAPKLGQTVYDPCNGPAGFLTEAYHFMRPQAKTIADNEKLQKETYYGKELKSLPFVLGMMNMILNGIAAPNIRKTNTLSINLFNLAEKYDNILTNPPFSGTVRGIESNFPYPSAQTEILFLQHCMRSLKEGGRCAIVFPEGVLFENQDSSYTNTKKELLQNFNLHHIVRLPKGAFAPYTPINTNILFFQKTGPTKQIHFYELPIPDGRKNFTKTKPITNEHFDELKKLWNTTETTDRSWVISADEVVKRNYSLDFRHPNRSSIVELPNSKEIIKLVRDSFELMEGLFDEIEQYLLRHIDCEYEEYTLSKLLLRRKDKISIEDRQVYKRVTVKMHGKGIVLRDKVRGDGVGTKNQFVISQGHLLMSKIDARNGAFGIVPKELDGAIITGNFWDYEVNTDLLNPDFFAFLTQTNSFLDFCIGSSRGATNRQYLEERLFLAQKIKIPKDIKIQGKIVENINGLALRSSQLIKYGGDYKRRIDSIVPVFLEKVFGGEL</sequence>
<dbReference type="PROSITE" id="PS00092">
    <property type="entry name" value="N6_MTASE"/>
    <property type="match status" value="1"/>
</dbReference>
<dbReference type="PANTHER" id="PTHR42933">
    <property type="entry name" value="SLR6095 PROTEIN"/>
    <property type="match status" value="1"/>
</dbReference>
<evidence type="ECO:0000256" key="2">
    <source>
        <dbReference type="ARBA" id="ARBA00011900"/>
    </source>
</evidence>
<keyword evidence="5" id="KW-0949">S-adenosyl-L-methionine</keyword>
<dbReference type="InterPro" id="IPR029063">
    <property type="entry name" value="SAM-dependent_MTases_sf"/>
</dbReference>
<dbReference type="EMBL" id="MHIN01000025">
    <property type="protein sequence ID" value="OGY54559.1"/>
    <property type="molecule type" value="Genomic_DNA"/>
</dbReference>
<keyword evidence="7" id="KW-0238">DNA-binding</keyword>
<dbReference type="InterPro" id="IPR038333">
    <property type="entry name" value="T1MK-like_N_sf"/>
</dbReference>
<dbReference type="GO" id="GO:0009307">
    <property type="term" value="P:DNA restriction-modification system"/>
    <property type="evidence" value="ECO:0007669"/>
    <property type="project" value="UniProtKB-KW"/>
</dbReference>
<name>A0A1G1YQJ0_9BACT</name>
<gene>
    <name evidence="11" type="ORF">A2912_00970</name>
</gene>
<dbReference type="InterPro" id="IPR003356">
    <property type="entry name" value="DNA_methylase_A-5"/>
</dbReference>
<dbReference type="GO" id="GO:0009007">
    <property type="term" value="F:site-specific DNA-methyltransferase (adenine-specific) activity"/>
    <property type="evidence" value="ECO:0007669"/>
    <property type="project" value="UniProtKB-EC"/>
</dbReference>
<evidence type="ECO:0000313" key="12">
    <source>
        <dbReference type="Proteomes" id="UP000178122"/>
    </source>
</evidence>
<dbReference type="InterPro" id="IPR002052">
    <property type="entry name" value="DNA_methylase_N6_adenine_CS"/>
</dbReference>
<dbReference type="InterPro" id="IPR044946">
    <property type="entry name" value="Restrct_endonuc_typeI_TRD_sf"/>
</dbReference>
<evidence type="ECO:0000259" key="9">
    <source>
        <dbReference type="Pfam" id="PF02384"/>
    </source>
</evidence>
<dbReference type="Pfam" id="PF12161">
    <property type="entry name" value="HsdM_N"/>
    <property type="match status" value="1"/>
</dbReference>
<feature type="domain" description="N6 adenine-specific DNA methyltransferase N-terminal" evidence="10">
    <location>
        <begin position="6"/>
        <end position="131"/>
    </location>
</feature>
<evidence type="ECO:0000256" key="8">
    <source>
        <dbReference type="ARBA" id="ARBA00047942"/>
    </source>
</evidence>
<dbReference type="Proteomes" id="UP000178122">
    <property type="component" value="Unassembled WGS sequence"/>
</dbReference>
<evidence type="ECO:0000256" key="4">
    <source>
        <dbReference type="ARBA" id="ARBA00022679"/>
    </source>
</evidence>
<organism evidence="11 12">
    <name type="scientific">Candidatus Buchananbacteria bacterium RIFCSPLOWO2_01_FULL_40_23b</name>
    <dbReference type="NCBI Taxonomy" id="1797544"/>
    <lineage>
        <taxon>Bacteria</taxon>
        <taxon>Candidatus Buchananiibacteriota</taxon>
    </lineage>
</organism>
<dbReference type="GO" id="GO:0032259">
    <property type="term" value="P:methylation"/>
    <property type="evidence" value="ECO:0007669"/>
    <property type="project" value="UniProtKB-KW"/>
</dbReference>
<dbReference type="PRINTS" id="PR00507">
    <property type="entry name" value="N12N6MTFRASE"/>
</dbReference>
<dbReference type="EC" id="2.1.1.72" evidence="2"/>
<comment type="similarity">
    <text evidence="1">Belongs to the N(4)/N(6)-methyltransferase family.</text>
</comment>
<dbReference type="GO" id="GO:0003677">
    <property type="term" value="F:DNA binding"/>
    <property type="evidence" value="ECO:0007669"/>
    <property type="project" value="UniProtKB-KW"/>
</dbReference>
<reference evidence="11 12" key="1">
    <citation type="journal article" date="2016" name="Nat. Commun.">
        <title>Thousands of microbial genomes shed light on interconnected biogeochemical processes in an aquifer system.</title>
        <authorList>
            <person name="Anantharaman K."/>
            <person name="Brown C.T."/>
            <person name="Hug L.A."/>
            <person name="Sharon I."/>
            <person name="Castelle C.J."/>
            <person name="Probst A.J."/>
            <person name="Thomas B.C."/>
            <person name="Singh A."/>
            <person name="Wilkins M.J."/>
            <person name="Karaoz U."/>
            <person name="Brodie E.L."/>
            <person name="Williams K.H."/>
            <person name="Hubbard S.S."/>
            <person name="Banfield J.F."/>
        </authorList>
    </citation>
    <scope>NUCLEOTIDE SEQUENCE [LARGE SCALE GENOMIC DNA]</scope>
</reference>
<accession>A0A1G1YQJ0</accession>
<evidence type="ECO:0000256" key="3">
    <source>
        <dbReference type="ARBA" id="ARBA00022603"/>
    </source>
</evidence>
<dbReference type="Pfam" id="PF02384">
    <property type="entry name" value="N6_Mtase"/>
    <property type="match status" value="1"/>
</dbReference>
<evidence type="ECO:0000256" key="5">
    <source>
        <dbReference type="ARBA" id="ARBA00022691"/>
    </source>
</evidence>
<dbReference type="Gene3D" id="3.40.50.150">
    <property type="entry name" value="Vaccinia Virus protein VP39"/>
    <property type="match status" value="1"/>
</dbReference>
<evidence type="ECO:0000256" key="7">
    <source>
        <dbReference type="ARBA" id="ARBA00023125"/>
    </source>
</evidence>
<keyword evidence="3" id="KW-0489">Methyltransferase</keyword>
<keyword evidence="4" id="KW-0808">Transferase</keyword>
<evidence type="ECO:0000256" key="6">
    <source>
        <dbReference type="ARBA" id="ARBA00022747"/>
    </source>
</evidence>
<protein>
    <recommendedName>
        <fullName evidence="2">site-specific DNA-methyltransferase (adenine-specific)</fullName>
        <ecNumber evidence="2">2.1.1.72</ecNumber>
    </recommendedName>
</protein>
<comment type="catalytic activity">
    <reaction evidence="8">
        <text>a 2'-deoxyadenosine in DNA + S-adenosyl-L-methionine = an N(6)-methyl-2'-deoxyadenosine in DNA + S-adenosyl-L-homocysteine + H(+)</text>
        <dbReference type="Rhea" id="RHEA:15197"/>
        <dbReference type="Rhea" id="RHEA-COMP:12418"/>
        <dbReference type="Rhea" id="RHEA-COMP:12419"/>
        <dbReference type="ChEBI" id="CHEBI:15378"/>
        <dbReference type="ChEBI" id="CHEBI:57856"/>
        <dbReference type="ChEBI" id="CHEBI:59789"/>
        <dbReference type="ChEBI" id="CHEBI:90615"/>
        <dbReference type="ChEBI" id="CHEBI:90616"/>
        <dbReference type="EC" id="2.1.1.72"/>
    </reaction>
</comment>
<evidence type="ECO:0000256" key="1">
    <source>
        <dbReference type="ARBA" id="ARBA00006594"/>
    </source>
</evidence>